<gene>
    <name evidence="1" type="ORF">PVP01_0003270</name>
</gene>
<dbReference type="Proteomes" id="UP000220605">
    <property type="component" value="Unassembled WGS sequence"/>
</dbReference>
<reference evidence="1" key="1">
    <citation type="submission" date="2016-07" db="EMBL/GenBank/DDBJ databases">
        <authorList>
            <consortium name="Pathogen Informatics"/>
        </authorList>
    </citation>
    <scope>NUCLEOTIDE SEQUENCE</scope>
</reference>
<accession>A0A565A511</accession>
<evidence type="ECO:0000313" key="1">
    <source>
        <dbReference type="EMBL" id="VUZ99612.1"/>
    </source>
</evidence>
<dbReference type="OrthoDB" id="10574088at2759"/>
<dbReference type="EMBL" id="FLZR02000007">
    <property type="protein sequence ID" value="VUZ99612.1"/>
    <property type="molecule type" value="Genomic_DNA"/>
</dbReference>
<dbReference type="VEuPathDB" id="PlasmoDB:PVW1_000026400"/>
<dbReference type="VEuPathDB" id="PlasmoDB:PVX_106210"/>
<dbReference type="AlphaFoldDB" id="A0A565A511"/>
<dbReference type="VEuPathDB" id="PlasmoDB:PVP01_0003270"/>
<sequence length="441" mass="50389">MSCSGEKGKYLSYKCYSRLEKFFEGANLSDDGQAAFDSTIEKIKGSPYINSMDKFIRDIAKFLTSDTAFSFTGYDVSCMYMNFWLNKQVKNSYNDEYKSIFIFFDDFASKFAKERENKNSKGYSCKNHIKELVGDEYHKKQILYELYDYYTEHKTPKNYRTIEQLCANLNLIIGVSRGAKKYIDDDKDFAKLLRELKDLIQKDKYHKEKCHYSMLKNMLPEEDSKPKVEVPVMPVDKPTLPIPPNENVEHVEGDISGQVQTVLSGTVELPKESNLQEEVPLKAMKQSEYPQEEVSHTVLQETNPFYNTISQGDRLLTTLSQPVEFLEHERELRQTRYHLLGDTQQVRSDAGGVLGSIQHTLTDVLGSVEPAPILGVSGGMGALFLLFKYTPVGTFFRGRRGRTYGIPSGFNIPFQGGLQGYEDYYSGNLGSDRFHVSYQAE</sequence>
<organism evidence="1">
    <name type="scientific">Plasmodium vivax</name>
    <name type="common">malaria parasite P. vivax</name>
    <dbReference type="NCBI Taxonomy" id="5855"/>
    <lineage>
        <taxon>Eukaryota</taxon>
        <taxon>Sar</taxon>
        <taxon>Alveolata</taxon>
        <taxon>Apicomplexa</taxon>
        <taxon>Aconoidasida</taxon>
        <taxon>Haemosporida</taxon>
        <taxon>Plasmodiidae</taxon>
        <taxon>Plasmodium</taxon>
        <taxon>Plasmodium (Plasmodium)</taxon>
    </lineage>
</organism>
<protein>
    <submittedName>
        <fullName evidence="1">VIR protein</fullName>
    </submittedName>
</protein>
<proteinExistence type="predicted"/>
<name>A0A565A511_PLAVI</name>
<dbReference type="VEuPathDB" id="PlasmoDB:PVPAM_110057700"/>